<dbReference type="EMBL" id="JAINVB010000001">
    <property type="protein sequence ID" value="MCK0085726.1"/>
    <property type="molecule type" value="Genomic_DNA"/>
</dbReference>
<dbReference type="Proteomes" id="UP001300871">
    <property type="component" value="Unassembled WGS sequence"/>
</dbReference>
<sequence length="163" mass="17647">MSSYLSVSGVITRIQPLTGVNSSQYGCTLNMSIRSLQQGEVNFTVTGDTYVVDNTTLHPGDQVTVFYDGNAPAPLIYPPQYKAVVIALSAYHQYYLGEFYNNFVSTDGTLQLNGMAAQGTFLPNGQIFSGALVGKTALVEYTSSTRSIPAQTTPDRVIVFCYS</sequence>
<name>A0AAW5F056_CLOSY</name>
<accession>A0AAW5F056</accession>
<evidence type="ECO:0000313" key="3">
    <source>
        <dbReference type="Proteomes" id="UP001203136"/>
    </source>
</evidence>
<dbReference type="RefSeq" id="WP_003510651.1">
    <property type="nucleotide sequence ID" value="NZ_CABHNX010000049.1"/>
</dbReference>
<dbReference type="Proteomes" id="UP001203136">
    <property type="component" value="Unassembled WGS sequence"/>
</dbReference>
<proteinExistence type="predicted"/>
<protein>
    <submittedName>
        <fullName evidence="1">Uncharacterized protein</fullName>
    </submittedName>
</protein>
<organism evidence="1 3">
    <name type="scientific">Clostridium symbiosum</name>
    <name type="common">Bacteroides symbiosus</name>
    <dbReference type="NCBI Taxonomy" id="1512"/>
    <lineage>
        <taxon>Bacteria</taxon>
        <taxon>Bacillati</taxon>
        <taxon>Bacillota</taxon>
        <taxon>Clostridia</taxon>
        <taxon>Lachnospirales</taxon>
        <taxon>Lachnospiraceae</taxon>
        <taxon>Otoolea</taxon>
    </lineage>
</organism>
<evidence type="ECO:0000313" key="2">
    <source>
        <dbReference type="EMBL" id="MDB2002980.1"/>
    </source>
</evidence>
<reference evidence="2" key="2">
    <citation type="submission" date="2023-01" db="EMBL/GenBank/DDBJ databases">
        <title>Human gut microbiome strain richness.</title>
        <authorList>
            <person name="Chen-Liaw A."/>
        </authorList>
    </citation>
    <scope>NUCLEOTIDE SEQUENCE</scope>
    <source>
        <strain evidence="2">B1_m1001713B170214d0_201011</strain>
    </source>
</reference>
<dbReference type="EMBL" id="JAQLGM010000110">
    <property type="protein sequence ID" value="MDB2002980.1"/>
    <property type="molecule type" value="Genomic_DNA"/>
</dbReference>
<dbReference type="GeneID" id="57971096"/>
<gene>
    <name evidence="1" type="ORF">K5I21_07565</name>
    <name evidence="2" type="ORF">PM006_22485</name>
</gene>
<dbReference type="AlphaFoldDB" id="A0AAW5F056"/>
<comment type="caution">
    <text evidence="1">The sequence shown here is derived from an EMBL/GenBank/DDBJ whole genome shotgun (WGS) entry which is preliminary data.</text>
</comment>
<reference evidence="1" key="1">
    <citation type="journal article" date="2022" name="Cell Host Microbe">
        <title>Colonization of the live biotherapeutic product VE303 and modulation of the microbiota and metabolites in healthy volunteers.</title>
        <authorList>
            <person name="Dsouza M."/>
            <person name="Menon R."/>
            <person name="Crossette E."/>
            <person name="Bhattarai S.K."/>
            <person name="Schneider J."/>
            <person name="Kim Y.G."/>
            <person name="Reddy S."/>
            <person name="Caballero S."/>
            <person name="Felix C."/>
            <person name="Cornacchione L."/>
            <person name="Hendrickson J."/>
            <person name="Watson A.R."/>
            <person name="Minot S.S."/>
            <person name="Greenfield N."/>
            <person name="Schopf L."/>
            <person name="Szabady R."/>
            <person name="Patarroyo J."/>
            <person name="Smith W."/>
            <person name="Harrison P."/>
            <person name="Kuijper E.J."/>
            <person name="Kelly C.P."/>
            <person name="Olle B."/>
            <person name="Bobilev D."/>
            <person name="Silber J.L."/>
            <person name="Bucci V."/>
            <person name="Roberts B."/>
            <person name="Faith J."/>
            <person name="Norman J.M."/>
        </authorList>
    </citation>
    <scope>NUCLEOTIDE SEQUENCE</scope>
    <source>
        <strain evidence="1">VE303-04</strain>
    </source>
</reference>
<evidence type="ECO:0000313" key="1">
    <source>
        <dbReference type="EMBL" id="MCK0085726.1"/>
    </source>
</evidence>